<sequence>MPAQDPDAEAIAAAATAVAAAAESGHRPTFIAIHARDDDTQILYISSGCRQAMGYTPAYVISRRARDFIADPFEGDYPQVFGSKEVEESEEDEANAYVMYMNIKNLCGTPVLHRITTFKCDNCILVIGMAFPEVPFRGRHELEVQMLDGAMRRFNITKQNEEEMRQQTDDAAVVEGSGRRVQLYYAPSRQVKVALVLESPAVLEPTTES</sequence>
<evidence type="ECO:0000313" key="1">
    <source>
        <dbReference type="EMBL" id="KAJ2797817.1"/>
    </source>
</evidence>
<name>A0ACC1KYP5_9FUNG</name>
<dbReference type="EMBL" id="JANBUP010003109">
    <property type="protein sequence ID" value="KAJ2797817.1"/>
    <property type="molecule type" value="Genomic_DNA"/>
</dbReference>
<evidence type="ECO:0000313" key="2">
    <source>
        <dbReference type="Proteomes" id="UP001140096"/>
    </source>
</evidence>
<proteinExistence type="predicted"/>
<reference evidence="1" key="1">
    <citation type="submission" date="2022-07" db="EMBL/GenBank/DDBJ databases">
        <title>Phylogenomic reconstructions and comparative analyses of Kickxellomycotina fungi.</title>
        <authorList>
            <person name="Reynolds N.K."/>
            <person name="Stajich J.E."/>
            <person name="Barry K."/>
            <person name="Grigoriev I.V."/>
            <person name="Crous P."/>
            <person name="Smith M.E."/>
        </authorList>
    </citation>
    <scope>NUCLEOTIDE SEQUENCE</scope>
    <source>
        <strain evidence="1">CBS 102833</strain>
    </source>
</reference>
<dbReference type="Proteomes" id="UP001140096">
    <property type="component" value="Unassembled WGS sequence"/>
</dbReference>
<gene>
    <name evidence="1" type="ORF">H4S07_005851</name>
</gene>
<organism evidence="1 2">
    <name type="scientific">Coemansia furcata</name>
    <dbReference type="NCBI Taxonomy" id="417177"/>
    <lineage>
        <taxon>Eukaryota</taxon>
        <taxon>Fungi</taxon>
        <taxon>Fungi incertae sedis</taxon>
        <taxon>Zoopagomycota</taxon>
        <taxon>Kickxellomycotina</taxon>
        <taxon>Kickxellomycetes</taxon>
        <taxon>Kickxellales</taxon>
        <taxon>Kickxellaceae</taxon>
        <taxon>Coemansia</taxon>
    </lineage>
</organism>
<protein>
    <submittedName>
        <fullName evidence="1">Uncharacterized protein</fullName>
    </submittedName>
</protein>
<comment type="caution">
    <text evidence="1">The sequence shown here is derived from an EMBL/GenBank/DDBJ whole genome shotgun (WGS) entry which is preliminary data.</text>
</comment>
<accession>A0ACC1KYP5</accession>
<keyword evidence="2" id="KW-1185">Reference proteome</keyword>
<feature type="non-terminal residue" evidence="1">
    <location>
        <position position="209"/>
    </location>
</feature>